<name>A0ABR7TXE5_9BACT</name>
<dbReference type="Proteomes" id="UP000659124">
    <property type="component" value="Unassembled WGS sequence"/>
</dbReference>
<dbReference type="InterPro" id="IPR033985">
    <property type="entry name" value="SusD-like_N"/>
</dbReference>
<evidence type="ECO:0000256" key="3">
    <source>
        <dbReference type="ARBA" id="ARBA00022729"/>
    </source>
</evidence>
<keyword evidence="9" id="KW-1185">Reference proteome</keyword>
<evidence type="ECO:0000256" key="4">
    <source>
        <dbReference type="ARBA" id="ARBA00023136"/>
    </source>
</evidence>
<protein>
    <submittedName>
        <fullName evidence="8">RagB/SusD family nutrient uptake outer membrane protein</fullName>
    </submittedName>
</protein>
<comment type="caution">
    <text evidence="8">The sequence shown here is derived from an EMBL/GenBank/DDBJ whole genome shotgun (WGS) entry which is preliminary data.</text>
</comment>
<dbReference type="CDD" id="cd08977">
    <property type="entry name" value="SusD"/>
    <property type="match status" value="1"/>
</dbReference>
<evidence type="ECO:0000313" key="8">
    <source>
        <dbReference type="EMBL" id="MBC9934079.1"/>
    </source>
</evidence>
<feature type="domain" description="RagB/SusD" evidence="6">
    <location>
        <begin position="334"/>
        <end position="480"/>
    </location>
</feature>
<evidence type="ECO:0000256" key="5">
    <source>
        <dbReference type="ARBA" id="ARBA00023237"/>
    </source>
</evidence>
<comment type="subcellular location">
    <subcellularLocation>
        <location evidence="1">Cell outer membrane</location>
    </subcellularLocation>
</comment>
<evidence type="ECO:0000256" key="1">
    <source>
        <dbReference type="ARBA" id="ARBA00004442"/>
    </source>
</evidence>
<evidence type="ECO:0000259" key="7">
    <source>
        <dbReference type="Pfam" id="PF14322"/>
    </source>
</evidence>
<dbReference type="InterPro" id="IPR012944">
    <property type="entry name" value="SusD_RagB_dom"/>
</dbReference>
<dbReference type="InterPro" id="IPR011990">
    <property type="entry name" value="TPR-like_helical_dom_sf"/>
</dbReference>
<organism evidence="8 9">
    <name type="scientific">Chitinophaga qingshengii</name>
    <dbReference type="NCBI Taxonomy" id="1569794"/>
    <lineage>
        <taxon>Bacteria</taxon>
        <taxon>Pseudomonadati</taxon>
        <taxon>Bacteroidota</taxon>
        <taxon>Chitinophagia</taxon>
        <taxon>Chitinophagales</taxon>
        <taxon>Chitinophagaceae</taxon>
        <taxon>Chitinophaga</taxon>
    </lineage>
</organism>
<gene>
    <name evidence="8" type="ORF">ICL07_27070</name>
</gene>
<evidence type="ECO:0000259" key="6">
    <source>
        <dbReference type="Pfam" id="PF07980"/>
    </source>
</evidence>
<keyword evidence="5" id="KW-0998">Cell outer membrane</keyword>
<dbReference type="EMBL" id="JACVFC010000005">
    <property type="protein sequence ID" value="MBC9934079.1"/>
    <property type="molecule type" value="Genomic_DNA"/>
</dbReference>
<reference evidence="8 9" key="1">
    <citation type="submission" date="2020-09" db="EMBL/GenBank/DDBJ databases">
        <title>Genome sequences of type strains of Chitinophaga qingshengii and Chitinophaga varians.</title>
        <authorList>
            <person name="Kittiwongwattana C."/>
        </authorList>
    </citation>
    <scope>NUCLEOTIDE SEQUENCE [LARGE SCALE GENOMIC DNA]</scope>
    <source>
        <strain evidence="8 9">JCM 30026</strain>
    </source>
</reference>
<evidence type="ECO:0000313" key="9">
    <source>
        <dbReference type="Proteomes" id="UP000659124"/>
    </source>
</evidence>
<accession>A0ABR7TXE5</accession>
<dbReference type="Pfam" id="PF07980">
    <property type="entry name" value="SusD_RagB"/>
    <property type="match status" value="1"/>
</dbReference>
<dbReference type="SUPFAM" id="SSF48452">
    <property type="entry name" value="TPR-like"/>
    <property type="match status" value="1"/>
</dbReference>
<dbReference type="Gene3D" id="1.25.40.390">
    <property type="match status" value="1"/>
</dbReference>
<dbReference type="RefSeq" id="WP_188091202.1">
    <property type="nucleotide sequence ID" value="NZ_JACVFC010000005.1"/>
</dbReference>
<keyword evidence="4" id="KW-0472">Membrane</keyword>
<feature type="domain" description="SusD-like N-terminal" evidence="7">
    <location>
        <begin position="52"/>
        <end position="238"/>
    </location>
</feature>
<evidence type="ECO:0000256" key="2">
    <source>
        <dbReference type="ARBA" id="ARBA00006275"/>
    </source>
</evidence>
<proteinExistence type="inferred from homology"/>
<dbReference type="Pfam" id="PF14322">
    <property type="entry name" value="SusD-like_3"/>
    <property type="match status" value="1"/>
</dbReference>
<keyword evidence="3" id="KW-0732">Signal</keyword>
<comment type="similarity">
    <text evidence="2">Belongs to the SusD family.</text>
</comment>
<sequence length="480" mass="54235">MKRINSQNITPIIVLTVILLIFPSCKKFLEIAAPTTSMNAENVYQYDATAASVLTGIYATMMNTTSFTNANAISISLLQDLAADNLQLYDLNQISYLNYWQNSYNGDYANSGGYNYFINFYPILYTINASIEGLTRSNSLTPSIKQHLLGEAHFLRAFYFFYLVNLYGDIPLPLTTDYKINTSLPRAPESSVYKQIISDLNTAKTLLTDTYTDANIISSTGERVRPNYSAAEALLARSQLYTKDYAAAEMSSTEIINKTSLFQLVGLDSVFKKNSKETIWSLQPVVLGYNTLEGATFLLTNSPGTAPNKYFAISSSLQSSFESNDQRFKKWIGKISDSTKTYYFPAKYKIDANNTGINEYCIVFRLAEQYLIRAECRLEQNNLAGAKDDLNAIRNRAGLPAITTSDVNELRMNIQKERRIELFTEWGHRWFDLKRNRSLDSTMRTAETSKGGIWASYKQLYPIPNSEINKNSKLIQNPGY</sequence>